<dbReference type="Proteomes" id="UP000827724">
    <property type="component" value="Unassembled WGS sequence"/>
</dbReference>
<feature type="region of interest" description="Disordered" evidence="2">
    <location>
        <begin position="152"/>
        <end position="214"/>
    </location>
</feature>
<feature type="coiled-coil region" evidence="1">
    <location>
        <begin position="46"/>
        <end position="73"/>
    </location>
</feature>
<dbReference type="EMBL" id="JAIWOZ010000001">
    <property type="protein sequence ID" value="KAH6610441.1"/>
    <property type="molecule type" value="Genomic_DNA"/>
</dbReference>
<gene>
    <name evidence="3" type="ORF">Trco_000461</name>
</gene>
<evidence type="ECO:0008006" key="5">
    <source>
        <dbReference type="Google" id="ProtNLM"/>
    </source>
</evidence>
<feature type="region of interest" description="Disordered" evidence="2">
    <location>
        <begin position="98"/>
        <end position="121"/>
    </location>
</feature>
<dbReference type="AlphaFoldDB" id="A0A9P8QSB9"/>
<keyword evidence="4" id="KW-1185">Reference proteome</keyword>
<evidence type="ECO:0000256" key="1">
    <source>
        <dbReference type="SAM" id="Coils"/>
    </source>
</evidence>
<feature type="compositionally biased region" description="Acidic residues" evidence="2">
    <location>
        <begin position="203"/>
        <end position="214"/>
    </location>
</feature>
<dbReference type="PANTHER" id="PTHR36826">
    <property type="entry name" value="PROTEIN ECM13"/>
    <property type="match status" value="1"/>
</dbReference>
<evidence type="ECO:0000313" key="4">
    <source>
        <dbReference type="Proteomes" id="UP000827724"/>
    </source>
</evidence>
<dbReference type="InterPro" id="IPR037738">
    <property type="entry name" value="Ecm13-like"/>
</dbReference>
<evidence type="ECO:0000256" key="2">
    <source>
        <dbReference type="SAM" id="MobiDB-lite"/>
    </source>
</evidence>
<accession>A0A9P8QSB9</accession>
<dbReference type="PANTHER" id="PTHR36826:SF1">
    <property type="entry name" value="PROTEIN ECM13"/>
    <property type="match status" value="1"/>
</dbReference>
<protein>
    <recommendedName>
        <fullName evidence="5">Protein ECM13</fullName>
    </recommendedName>
</protein>
<name>A0A9P8QSB9_9HYPO</name>
<keyword evidence="1" id="KW-0175">Coiled coil</keyword>
<evidence type="ECO:0000313" key="3">
    <source>
        <dbReference type="EMBL" id="KAH6610441.1"/>
    </source>
</evidence>
<organism evidence="3 4">
    <name type="scientific">Trichoderma cornu-damae</name>
    <dbReference type="NCBI Taxonomy" id="654480"/>
    <lineage>
        <taxon>Eukaryota</taxon>
        <taxon>Fungi</taxon>
        <taxon>Dikarya</taxon>
        <taxon>Ascomycota</taxon>
        <taxon>Pezizomycotina</taxon>
        <taxon>Sordariomycetes</taxon>
        <taxon>Hypocreomycetidae</taxon>
        <taxon>Hypocreales</taxon>
        <taxon>Hypocreaceae</taxon>
        <taxon>Trichoderma</taxon>
    </lineage>
</organism>
<proteinExistence type="predicted"/>
<reference evidence="3" key="1">
    <citation type="submission" date="2021-08" db="EMBL/GenBank/DDBJ databases">
        <title>Chromosome-Level Trichoderma cornu-damae using Hi-C Data.</title>
        <authorList>
            <person name="Kim C.S."/>
        </authorList>
    </citation>
    <scope>NUCLEOTIDE SEQUENCE</scope>
    <source>
        <strain evidence="3">KA19-0412C</strain>
    </source>
</reference>
<sequence>MSASSSLLRQATKKSMSITQTYYLAHKARAKLSREAAQPDHDLRLLVGHANLLDSLMLELAEAEREQERWFNQSVRNTKSAGAGNNNRHIQWADRVEEDAVDEEYDSDSSDSDDDSDYDDDMEMANTRTTIAPASTVKVVEDEIMGDDDLEEDYAQLELVRTPSHSNSPPELIDHDSESSDDEAMPPSPADAELPLPEKSEQESEESYYQEEDFYIGQRTPAGLVSAISVY</sequence>
<dbReference type="OrthoDB" id="5431245at2759"/>
<comment type="caution">
    <text evidence="3">The sequence shown here is derived from an EMBL/GenBank/DDBJ whole genome shotgun (WGS) entry which is preliminary data.</text>
</comment>